<dbReference type="RefSeq" id="WP_147209849.1">
    <property type="nucleotide sequence ID" value="NZ_BJYM01000005.1"/>
</dbReference>
<keyword evidence="1" id="KW-0813">Transport</keyword>
<keyword evidence="2" id="KW-0547">Nucleotide-binding</keyword>
<dbReference type="AlphaFoldDB" id="A0A511ZHA8"/>
<dbReference type="InterPro" id="IPR003439">
    <property type="entry name" value="ABC_transporter-like_ATP-bd"/>
</dbReference>
<evidence type="ECO:0000313" key="6">
    <source>
        <dbReference type="Proteomes" id="UP000321558"/>
    </source>
</evidence>
<organism evidence="5 6">
    <name type="scientific">Oceanobacillus sojae</name>
    <dbReference type="NCBI Taxonomy" id="582851"/>
    <lineage>
        <taxon>Bacteria</taxon>
        <taxon>Bacillati</taxon>
        <taxon>Bacillota</taxon>
        <taxon>Bacilli</taxon>
        <taxon>Bacillales</taxon>
        <taxon>Bacillaceae</taxon>
        <taxon>Oceanobacillus</taxon>
    </lineage>
</organism>
<dbReference type="InterPro" id="IPR051782">
    <property type="entry name" value="ABC_Transporter_VariousFunc"/>
</dbReference>
<dbReference type="EMBL" id="BJYM01000005">
    <property type="protein sequence ID" value="GEN86825.1"/>
    <property type="molecule type" value="Genomic_DNA"/>
</dbReference>
<dbReference type="SMART" id="SM00382">
    <property type="entry name" value="AAA"/>
    <property type="match status" value="1"/>
</dbReference>
<dbReference type="GO" id="GO:0016887">
    <property type="term" value="F:ATP hydrolysis activity"/>
    <property type="evidence" value="ECO:0007669"/>
    <property type="project" value="InterPro"/>
</dbReference>
<accession>A0A511ZHA8</accession>
<dbReference type="InterPro" id="IPR017871">
    <property type="entry name" value="ABC_transporter-like_CS"/>
</dbReference>
<evidence type="ECO:0000313" key="5">
    <source>
        <dbReference type="EMBL" id="GEN86825.1"/>
    </source>
</evidence>
<dbReference type="PANTHER" id="PTHR42939">
    <property type="entry name" value="ABC TRANSPORTER ATP-BINDING PROTEIN ALBC-RELATED"/>
    <property type="match status" value="1"/>
</dbReference>
<evidence type="ECO:0000256" key="1">
    <source>
        <dbReference type="ARBA" id="ARBA00022448"/>
    </source>
</evidence>
<gene>
    <name evidence="5" type="ORF">OSO01_15640</name>
</gene>
<dbReference type="InterPro" id="IPR003593">
    <property type="entry name" value="AAA+_ATPase"/>
</dbReference>
<dbReference type="OrthoDB" id="9804819at2"/>
<evidence type="ECO:0000259" key="4">
    <source>
        <dbReference type="PROSITE" id="PS50893"/>
    </source>
</evidence>
<name>A0A511ZHA8_9BACI</name>
<dbReference type="Gene3D" id="3.40.50.300">
    <property type="entry name" value="P-loop containing nucleotide triphosphate hydrolases"/>
    <property type="match status" value="1"/>
</dbReference>
<evidence type="ECO:0000256" key="2">
    <source>
        <dbReference type="ARBA" id="ARBA00022741"/>
    </source>
</evidence>
<reference evidence="5 6" key="1">
    <citation type="submission" date="2019-07" db="EMBL/GenBank/DDBJ databases">
        <title>Whole genome shotgun sequence of Oceanobacillus sojae NBRC 105379.</title>
        <authorList>
            <person name="Hosoyama A."/>
            <person name="Uohara A."/>
            <person name="Ohji S."/>
            <person name="Ichikawa N."/>
        </authorList>
    </citation>
    <scope>NUCLEOTIDE SEQUENCE [LARGE SCALE GENOMIC DNA]</scope>
    <source>
        <strain evidence="5 6">NBRC 105379</strain>
    </source>
</reference>
<dbReference type="Proteomes" id="UP000321558">
    <property type="component" value="Unassembled WGS sequence"/>
</dbReference>
<dbReference type="CDD" id="cd03230">
    <property type="entry name" value="ABC_DR_subfamily_A"/>
    <property type="match status" value="1"/>
</dbReference>
<dbReference type="PROSITE" id="PS00211">
    <property type="entry name" value="ABC_TRANSPORTER_1"/>
    <property type="match status" value="1"/>
</dbReference>
<feature type="domain" description="ABC transporter" evidence="4">
    <location>
        <begin position="2"/>
        <end position="233"/>
    </location>
</feature>
<evidence type="ECO:0000256" key="3">
    <source>
        <dbReference type="ARBA" id="ARBA00022840"/>
    </source>
</evidence>
<comment type="caution">
    <text evidence="5">The sequence shown here is derived from an EMBL/GenBank/DDBJ whole genome shotgun (WGS) entry which is preliminary data.</text>
</comment>
<dbReference type="PANTHER" id="PTHR42939:SF1">
    <property type="entry name" value="ABC TRANSPORTER ATP-BINDING PROTEIN ALBC-RELATED"/>
    <property type="match status" value="1"/>
</dbReference>
<dbReference type="SUPFAM" id="SSF52540">
    <property type="entry name" value="P-loop containing nucleoside triphosphate hydrolases"/>
    <property type="match status" value="1"/>
</dbReference>
<dbReference type="Pfam" id="PF00005">
    <property type="entry name" value="ABC_tran"/>
    <property type="match status" value="1"/>
</dbReference>
<dbReference type="PROSITE" id="PS50893">
    <property type="entry name" value="ABC_TRANSPORTER_2"/>
    <property type="match status" value="1"/>
</dbReference>
<protein>
    <submittedName>
        <fullName evidence="5">ABC transporter</fullName>
    </submittedName>
</protein>
<sequence length="245" mass="27396">MLKVNHISKMYEDGTKAITDINLHIQNGDIYGFIGANGAGKSTTIKAIVGIHHFNQGEIWIDGYSIKTDPVNCKKRIAFIPDNPDLYEHLTGLQYISFIADIFEVPLTERKQSIEKYSTIFEMTSKLNNSIASYSHGMKQRIALIAALVHKPALFILDEPFVGLDPTASFELKRLMQEHAENGGAVFFSTHVLEVAQKLCNKVAIIHKGSLVKNGLMEEVAGSKSLEEIFMEVRNESKNMDIIQK</sequence>
<dbReference type="InterPro" id="IPR027417">
    <property type="entry name" value="P-loop_NTPase"/>
</dbReference>
<proteinExistence type="predicted"/>
<keyword evidence="6" id="KW-1185">Reference proteome</keyword>
<dbReference type="STRING" id="582851.GCA_900162665_03283"/>
<keyword evidence="3" id="KW-0067">ATP-binding</keyword>
<dbReference type="GO" id="GO:0005524">
    <property type="term" value="F:ATP binding"/>
    <property type="evidence" value="ECO:0007669"/>
    <property type="project" value="UniProtKB-KW"/>
</dbReference>